<proteinExistence type="predicted"/>
<dbReference type="Proteomes" id="UP001174936">
    <property type="component" value="Unassembled WGS sequence"/>
</dbReference>
<evidence type="ECO:0000313" key="4">
    <source>
        <dbReference type="Proteomes" id="UP001174936"/>
    </source>
</evidence>
<name>A0AA39YC64_9PEZI</name>
<feature type="transmembrane region" description="Helical" evidence="2">
    <location>
        <begin position="31"/>
        <end position="51"/>
    </location>
</feature>
<keyword evidence="4" id="KW-1185">Reference proteome</keyword>
<evidence type="ECO:0000256" key="2">
    <source>
        <dbReference type="SAM" id="Phobius"/>
    </source>
</evidence>
<protein>
    <submittedName>
        <fullName evidence="3">Uncharacterized protein</fullName>
    </submittedName>
</protein>
<keyword evidence="2" id="KW-1133">Transmembrane helix</keyword>
<comment type="caution">
    <text evidence="3">The sequence shown here is derived from an EMBL/GenBank/DDBJ whole genome shotgun (WGS) entry which is preliminary data.</text>
</comment>
<evidence type="ECO:0000313" key="3">
    <source>
        <dbReference type="EMBL" id="KAK0649848.1"/>
    </source>
</evidence>
<organism evidence="3 4">
    <name type="scientific">Cercophora newfieldiana</name>
    <dbReference type="NCBI Taxonomy" id="92897"/>
    <lineage>
        <taxon>Eukaryota</taxon>
        <taxon>Fungi</taxon>
        <taxon>Dikarya</taxon>
        <taxon>Ascomycota</taxon>
        <taxon>Pezizomycotina</taxon>
        <taxon>Sordariomycetes</taxon>
        <taxon>Sordariomycetidae</taxon>
        <taxon>Sordariales</taxon>
        <taxon>Lasiosphaeriaceae</taxon>
        <taxon>Cercophora</taxon>
    </lineage>
</organism>
<sequence>MVGIAPRSGGVGKAFTAAEAVTKSISLGTAIAIPLVIVFAVIVAFIMFTVCKRRREKKKNKEEDEAHDPLTANHNDNSKAEANRHAISGWDSDEEADLKASRTKMYEVPLGQPPLGQTQKF</sequence>
<evidence type="ECO:0000256" key="1">
    <source>
        <dbReference type="SAM" id="MobiDB-lite"/>
    </source>
</evidence>
<dbReference type="AlphaFoldDB" id="A0AA39YC64"/>
<keyword evidence="2" id="KW-0812">Transmembrane</keyword>
<dbReference type="EMBL" id="JAULSV010000003">
    <property type="protein sequence ID" value="KAK0649848.1"/>
    <property type="molecule type" value="Genomic_DNA"/>
</dbReference>
<reference evidence="3" key="1">
    <citation type="submission" date="2023-06" db="EMBL/GenBank/DDBJ databases">
        <title>Genome-scale phylogeny and comparative genomics of the fungal order Sordariales.</title>
        <authorList>
            <consortium name="Lawrence Berkeley National Laboratory"/>
            <person name="Hensen N."/>
            <person name="Bonometti L."/>
            <person name="Westerberg I."/>
            <person name="Brannstrom I.O."/>
            <person name="Guillou S."/>
            <person name="Cros-Aarteil S."/>
            <person name="Calhoun S."/>
            <person name="Haridas S."/>
            <person name="Kuo A."/>
            <person name="Mondo S."/>
            <person name="Pangilinan J."/>
            <person name="Riley R."/>
            <person name="Labutti K."/>
            <person name="Andreopoulos B."/>
            <person name="Lipzen A."/>
            <person name="Chen C."/>
            <person name="Yanf M."/>
            <person name="Daum C."/>
            <person name="Ng V."/>
            <person name="Clum A."/>
            <person name="Steindorff A."/>
            <person name="Ohm R."/>
            <person name="Martin F."/>
            <person name="Silar P."/>
            <person name="Natvig D."/>
            <person name="Lalanne C."/>
            <person name="Gautier V."/>
            <person name="Ament-Velasquez S.L."/>
            <person name="Kruys A."/>
            <person name="Hutchinson M.I."/>
            <person name="Powell A.J."/>
            <person name="Barry K."/>
            <person name="Miller A.N."/>
            <person name="Grigoriev I.V."/>
            <person name="Debuchy R."/>
            <person name="Gladieux P."/>
            <person name="Thoren M.H."/>
            <person name="Johannesson H."/>
        </authorList>
    </citation>
    <scope>NUCLEOTIDE SEQUENCE</scope>
    <source>
        <strain evidence="3">SMH2532-1</strain>
    </source>
</reference>
<keyword evidence="2" id="KW-0472">Membrane</keyword>
<accession>A0AA39YC64</accession>
<feature type="compositionally biased region" description="Basic and acidic residues" evidence="1">
    <location>
        <begin position="59"/>
        <end position="68"/>
    </location>
</feature>
<feature type="region of interest" description="Disordered" evidence="1">
    <location>
        <begin position="55"/>
        <end position="98"/>
    </location>
</feature>
<gene>
    <name evidence="3" type="ORF">B0T16DRAFT_457220</name>
</gene>